<dbReference type="PROSITE" id="PS51767">
    <property type="entry name" value="PEPTIDASE_A1"/>
    <property type="match status" value="1"/>
</dbReference>
<dbReference type="SMART" id="SM00320">
    <property type="entry name" value="WD40"/>
    <property type="match status" value="4"/>
</dbReference>
<feature type="compositionally biased region" description="Polar residues" evidence="11">
    <location>
        <begin position="24"/>
        <end position="56"/>
    </location>
</feature>
<feature type="active site" evidence="7">
    <location>
        <position position="1522"/>
    </location>
</feature>
<evidence type="ECO:0000256" key="9">
    <source>
        <dbReference type="RuleBase" id="RU000454"/>
    </source>
</evidence>
<accession>A0A7S0CNK8</accession>
<dbReference type="PANTHER" id="PTHR47966:SF51">
    <property type="entry name" value="BETA-SITE APP-CLEAVING ENZYME, ISOFORM A-RELATED"/>
    <property type="match status" value="1"/>
</dbReference>
<evidence type="ECO:0000256" key="8">
    <source>
        <dbReference type="PIRSR" id="PIRSR601461-2"/>
    </source>
</evidence>
<feature type="region of interest" description="Disordered" evidence="11">
    <location>
        <begin position="1092"/>
        <end position="1170"/>
    </location>
</feature>
<evidence type="ECO:0000256" key="4">
    <source>
        <dbReference type="ARBA" id="ARBA00022801"/>
    </source>
</evidence>
<dbReference type="SUPFAM" id="SSF50630">
    <property type="entry name" value="Acid proteases"/>
    <property type="match status" value="1"/>
</dbReference>
<evidence type="ECO:0000256" key="3">
    <source>
        <dbReference type="ARBA" id="ARBA00022750"/>
    </source>
</evidence>
<sequence length="1653" mass="182831">MSRSPSGKNIRSPTRTVGTRRKVCSSSDKSPESTSLFLGKATNLSRSQTSANQNPLDVSGRNLSRSSNISRTLTSRRSSSSQSSTGSRAGAKKADAMAKLEEIQKEKGIIKSTQRIKTVELSHDVRCMCVIDEVIWVASRDGTIHVRLISTGDLVAIVHGDKTEYAPFNQGVRPKDLGSSSADDMIFVNTIRRKGHDGIIVGSSDGFLRIFKIKKGKPPRPKRGPGSAHKGPELHCTYERIEKFHVHGGGVQCAAATRYHLWTAGQDSQIIEDAIHKVSTGNNVWVRSLALDVENCLLWSGCKASIHVWEVPFFRHIKSSDSDELNRSAVSMQRQDVSFKALKKHITKVHGDGEVMCMLQHGEHIWTGGSDGTILIWNRFSLKQVAKLVAHSRKPVTCMELSQDVVWSGGARNTICVWDAKTFDLLGKLTVPKGKITDIKQCGNRMWVGCRKPGCCHLFRIHRPNYRISPRGMSICEFDSSLPFDLPKEIEHDVKGSFNAEAEAKSEAKNSPGEAQFESKLDSLECKPNFFESKSGLSEFKSDIRELGTQTDIRSTDGKEIGTQTDPRKDTSLQLESNQKLVSELKEQNEELLAKWKSLHETETEREQCLLNAHALLEAQSKQHREAAELQAHQLKSVEKKHLAQEEHLVQEKECLADDNKRLQEELKTLRAKFESLHETEAEREQRFLNTKAVSEAQVEQQREEAELQSIRFSEEKQHFFQVNERLTKEKQSLAKDNLRLQQELKDLQTEFESLCLKRDQEATMALAQIEKLDSQLKGLKTRIDQLQVELKKEEVRSAEQKKRAIALEARLKEEQGHLATSNQRIVELEIYLKESEKKETLLKSEVGGLRSEVDSLRAEIFRLQETARELKKKAEKEAQDAIRSAAKAAACAVISRVGDEAGRLKDRIKILEKETKQLNKQNMSLEAELEIKRHKHAEPMYTPAGLPSVQDKISSLEELIVSIRSKESRLREKLSNSENAMQMARQASIRMGKRLSQLEEEKLELARECKQHQTTIEAFHRESETDALVAAASEAGMAAAARAALEAKDEDLKNLRREILSLQEERIEMKKKFETELVRLGTVSARLTVERSRQRLTRANSSSTPGRKSCGSPRRETPSNSRGSADGKDSSRYGTFNPSAATNSTHNTTSNSKAKNTANQSQPPTDNSRWFGAGIRRKLPWLLLALAFAAGLSIGALATGLTESNSDNSTSKGPNTTPPKSAVSLGSPPLAPRPSSLARLVVKRNPVTIPLSNPSLGERIRVGVGGVNRSRLWNNLDVDHGIEFGEWVTTPSVLEKLRNFKDAQYYGVISIGTPRQWFRVVFDTGSSNLWVPSVECRSLACAFHNVFDPSESVTFELKQGSLDPSIEDSKGAGLDHNLSIHYGSGSIKGRVVSDVVRIGAATAFSQKFVIATEEHSPAFTVARFDGILGLGFKGISVGHIPPVISGLVEQGAISSPLAAFYLPSDTRNYGEMALGSPNPSCYVEPIVWATVTNPGYWRIKIDAVSPAPNLGGSKPGDAIVDTGTSLIAAPGQFVQKIVQNVTGIHESGGQFFLPCSAKSDLPTVNFNISGSNLTLEPSDYIMNLGIPGKLSRCMLGFMAMDLELEGSHTPHWILGDVFLRKFYSVFDLGNRRVGFAGLAPPSAACGLEPDPV</sequence>
<gene>
    <name evidence="13" type="ORF">LAMO00422_LOCUS304</name>
</gene>
<proteinExistence type="inferred from homology"/>
<dbReference type="Gene3D" id="2.130.10.10">
    <property type="entry name" value="YVTN repeat-like/Quinoprotein amine dehydrogenase"/>
    <property type="match status" value="2"/>
</dbReference>
<feature type="compositionally biased region" description="Low complexity" evidence="11">
    <location>
        <begin position="1140"/>
        <end position="1160"/>
    </location>
</feature>
<keyword evidence="2 9" id="KW-0645">Protease</keyword>
<feature type="coiled-coil region" evidence="10">
    <location>
        <begin position="646"/>
        <end position="680"/>
    </location>
</feature>
<dbReference type="InterPro" id="IPR015943">
    <property type="entry name" value="WD40/YVTN_repeat-like_dom_sf"/>
</dbReference>
<evidence type="ECO:0000256" key="5">
    <source>
        <dbReference type="ARBA" id="ARBA00023157"/>
    </source>
</evidence>
<feature type="coiled-coil region" evidence="10">
    <location>
        <begin position="575"/>
        <end position="602"/>
    </location>
</feature>
<dbReference type="InterPro" id="IPR033121">
    <property type="entry name" value="PEPTIDASE_A1"/>
</dbReference>
<dbReference type="FunFam" id="2.40.70.10:FF:000008">
    <property type="entry name" value="Cathepsin D"/>
    <property type="match status" value="1"/>
</dbReference>
<feature type="compositionally biased region" description="Low complexity" evidence="11">
    <location>
        <begin position="59"/>
        <end position="88"/>
    </location>
</feature>
<name>A0A7S0CNK8_9EUKA</name>
<keyword evidence="6" id="KW-0325">Glycoprotein</keyword>
<dbReference type="InterPro" id="IPR036322">
    <property type="entry name" value="WD40_repeat_dom_sf"/>
</dbReference>
<comment type="similarity">
    <text evidence="1 9">Belongs to the peptidase A1 family.</text>
</comment>
<feature type="coiled-coil region" evidence="10">
    <location>
        <begin position="968"/>
        <end position="1073"/>
    </location>
</feature>
<feature type="compositionally biased region" description="Polar residues" evidence="11">
    <location>
        <begin position="1204"/>
        <end position="1220"/>
    </location>
</feature>
<dbReference type="Gene3D" id="2.40.70.10">
    <property type="entry name" value="Acid Proteases"/>
    <property type="match status" value="2"/>
</dbReference>
<dbReference type="InterPro" id="IPR001969">
    <property type="entry name" value="Aspartic_peptidase_AS"/>
</dbReference>
<keyword evidence="4 9" id="KW-0378">Hydrolase</keyword>
<dbReference type="GO" id="GO:0006508">
    <property type="term" value="P:proteolysis"/>
    <property type="evidence" value="ECO:0007669"/>
    <property type="project" value="UniProtKB-KW"/>
</dbReference>
<evidence type="ECO:0000256" key="10">
    <source>
        <dbReference type="SAM" id="Coils"/>
    </source>
</evidence>
<dbReference type="GO" id="GO:0004190">
    <property type="term" value="F:aspartic-type endopeptidase activity"/>
    <property type="evidence" value="ECO:0007669"/>
    <property type="project" value="UniProtKB-KW"/>
</dbReference>
<feature type="region of interest" description="Disordered" evidence="11">
    <location>
        <begin position="1"/>
        <end position="96"/>
    </location>
</feature>
<evidence type="ECO:0000256" key="2">
    <source>
        <dbReference type="ARBA" id="ARBA00022670"/>
    </source>
</evidence>
<keyword evidence="3 9" id="KW-0064">Aspartyl protease</keyword>
<feature type="coiled-coil region" evidence="10">
    <location>
        <begin position="724"/>
        <end position="936"/>
    </location>
</feature>
<dbReference type="PANTHER" id="PTHR47966">
    <property type="entry name" value="BETA-SITE APP-CLEAVING ENZYME, ISOFORM A-RELATED"/>
    <property type="match status" value="1"/>
</dbReference>
<dbReference type="SUPFAM" id="SSF50978">
    <property type="entry name" value="WD40 repeat-like"/>
    <property type="match status" value="1"/>
</dbReference>
<evidence type="ECO:0000313" key="13">
    <source>
        <dbReference type="EMBL" id="CAD8428610.1"/>
    </source>
</evidence>
<keyword evidence="5 8" id="KW-1015">Disulfide bond</keyword>
<dbReference type="InterPro" id="IPR001461">
    <property type="entry name" value="Aspartic_peptidase_A1"/>
</dbReference>
<feature type="compositionally biased region" description="Polar residues" evidence="11">
    <location>
        <begin position="1098"/>
        <end position="1107"/>
    </location>
</feature>
<feature type="compositionally biased region" description="Basic and acidic residues" evidence="11">
    <location>
        <begin position="554"/>
        <end position="571"/>
    </location>
</feature>
<evidence type="ECO:0000256" key="7">
    <source>
        <dbReference type="PIRSR" id="PIRSR601461-1"/>
    </source>
</evidence>
<dbReference type="EMBL" id="HBEM01000417">
    <property type="protein sequence ID" value="CAD8428610.1"/>
    <property type="molecule type" value="Transcribed_RNA"/>
</dbReference>
<feature type="compositionally biased region" description="Polar residues" evidence="11">
    <location>
        <begin position="1"/>
        <end position="17"/>
    </location>
</feature>
<feature type="disulfide bond" evidence="8">
    <location>
        <begin position="1337"/>
        <end position="1342"/>
    </location>
</feature>
<organism evidence="13">
    <name type="scientific">Amorphochlora amoebiformis</name>
    <dbReference type="NCBI Taxonomy" id="1561963"/>
    <lineage>
        <taxon>Eukaryota</taxon>
        <taxon>Sar</taxon>
        <taxon>Rhizaria</taxon>
        <taxon>Cercozoa</taxon>
        <taxon>Chlorarachniophyceae</taxon>
        <taxon>Amorphochlora</taxon>
    </lineage>
</organism>
<reference evidence="13" key="1">
    <citation type="submission" date="2021-01" db="EMBL/GenBank/DDBJ databases">
        <authorList>
            <person name="Corre E."/>
            <person name="Pelletier E."/>
            <person name="Niang G."/>
            <person name="Scheremetjew M."/>
            <person name="Finn R."/>
            <person name="Kale V."/>
            <person name="Holt S."/>
            <person name="Cochrane G."/>
            <person name="Meng A."/>
            <person name="Brown T."/>
            <person name="Cohen L."/>
        </authorList>
    </citation>
    <scope>NUCLEOTIDE SEQUENCE</scope>
    <source>
        <strain evidence="13">CCMP2058</strain>
    </source>
</reference>
<protein>
    <recommendedName>
        <fullName evidence="12">Peptidase A1 domain-containing protein</fullName>
    </recommendedName>
</protein>
<dbReference type="Pfam" id="PF00026">
    <property type="entry name" value="Asp"/>
    <property type="match status" value="1"/>
</dbReference>
<feature type="region of interest" description="Disordered" evidence="11">
    <location>
        <begin position="1204"/>
        <end position="1231"/>
    </location>
</feature>
<feature type="domain" description="Peptidase A1" evidence="12">
    <location>
        <begin position="1306"/>
        <end position="1637"/>
    </location>
</feature>
<dbReference type="PRINTS" id="PR00792">
    <property type="entry name" value="PEPSIN"/>
</dbReference>
<dbReference type="InterPro" id="IPR021109">
    <property type="entry name" value="Peptidase_aspartic_dom_sf"/>
</dbReference>
<dbReference type="PROSITE" id="PS00141">
    <property type="entry name" value="ASP_PROTEASE"/>
    <property type="match status" value="2"/>
</dbReference>
<evidence type="ECO:0000256" key="6">
    <source>
        <dbReference type="ARBA" id="ARBA00023180"/>
    </source>
</evidence>
<dbReference type="InterPro" id="IPR001680">
    <property type="entry name" value="WD40_rpt"/>
</dbReference>
<keyword evidence="10" id="KW-0175">Coiled coil</keyword>
<feature type="active site" evidence="7">
    <location>
        <position position="1324"/>
    </location>
</feature>
<evidence type="ECO:0000256" key="1">
    <source>
        <dbReference type="ARBA" id="ARBA00007447"/>
    </source>
</evidence>
<feature type="region of interest" description="Disordered" evidence="11">
    <location>
        <begin position="548"/>
        <end position="575"/>
    </location>
</feature>
<dbReference type="FunFam" id="2.40.70.10:FF:000002">
    <property type="entry name" value="Vacuolar aspartic proteinase"/>
    <property type="match status" value="1"/>
</dbReference>
<evidence type="ECO:0000256" key="11">
    <source>
        <dbReference type="SAM" id="MobiDB-lite"/>
    </source>
</evidence>
<evidence type="ECO:0000259" key="12">
    <source>
        <dbReference type="PROSITE" id="PS51767"/>
    </source>
</evidence>